<evidence type="ECO:0000313" key="7">
    <source>
        <dbReference type="EMBL" id="BAY53760.1"/>
    </source>
</evidence>
<dbReference type="PANTHER" id="PTHR42910">
    <property type="entry name" value="TRANSPORTER SCO4007-RELATED"/>
    <property type="match status" value="1"/>
</dbReference>
<evidence type="ECO:0000259" key="6">
    <source>
        <dbReference type="PROSITE" id="PS50850"/>
    </source>
</evidence>
<feature type="transmembrane region" description="Helical" evidence="5">
    <location>
        <begin position="5"/>
        <end position="22"/>
    </location>
</feature>
<dbReference type="PROSITE" id="PS50850">
    <property type="entry name" value="MFS"/>
    <property type="match status" value="1"/>
</dbReference>
<gene>
    <name evidence="7" type="ORF">NIES2135_05710</name>
</gene>
<evidence type="ECO:0000256" key="3">
    <source>
        <dbReference type="ARBA" id="ARBA00022989"/>
    </source>
</evidence>
<evidence type="ECO:0000256" key="2">
    <source>
        <dbReference type="ARBA" id="ARBA00022692"/>
    </source>
</evidence>
<dbReference type="InterPro" id="IPR011701">
    <property type="entry name" value="MFS"/>
</dbReference>
<feature type="transmembrane region" description="Helical" evidence="5">
    <location>
        <begin position="95"/>
        <end position="116"/>
    </location>
</feature>
<feature type="transmembrane region" description="Helical" evidence="5">
    <location>
        <begin position="272"/>
        <end position="289"/>
    </location>
</feature>
<keyword evidence="3 5" id="KW-1133">Transmembrane helix</keyword>
<accession>A0A1Z4JAL8</accession>
<name>A0A1Z4JAL8_LEPBY</name>
<dbReference type="SUPFAM" id="SSF103473">
    <property type="entry name" value="MFS general substrate transporter"/>
    <property type="match status" value="1"/>
</dbReference>
<keyword evidence="8" id="KW-1185">Reference proteome</keyword>
<feature type="transmembrane region" description="Helical" evidence="5">
    <location>
        <begin position="156"/>
        <end position="175"/>
    </location>
</feature>
<dbReference type="Gene3D" id="1.20.1250.20">
    <property type="entry name" value="MFS general substrate transporter like domains"/>
    <property type="match status" value="1"/>
</dbReference>
<comment type="subcellular location">
    <subcellularLocation>
        <location evidence="1">Cell membrane</location>
        <topology evidence="1">Multi-pass membrane protein</topology>
    </subcellularLocation>
</comment>
<proteinExistence type="predicted"/>
<dbReference type="CDD" id="cd17324">
    <property type="entry name" value="MFS_NepI_like"/>
    <property type="match status" value="1"/>
</dbReference>
<organism evidence="7 8">
    <name type="scientific">Leptolyngbya boryana NIES-2135</name>
    <dbReference type="NCBI Taxonomy" id="1973484"/>
    <lineage>
        <taxon>Bacteria</taxon>
        <taxon>Bacillati</taxon>
        <taxon>Cyanobacteriota</taxon>
        <taxon>Cyanophyceae</taxon>
        <taxon>Leptolyngbyales</taxon>
        <taxon>Leptolyngbyaceae</taxon>
        <taxon>Leptolyngbya group</taxon>
        <taxon>Leptolyngbya</taxon>
    </lineage>
</organism>
<reference evidence="7 8" key="1">
    <citation type="submission" date="2017-06" db="EMBL/GenBank/DDBJ databases">
        <title>Genome sequencing of cyanobaciteial culture collection at National Institute for Environmental Studies (NIES).</title>
        <authorList>
            <person name="Hirose Y."/>
            <person name="Shimura Y."/>
            <person name="Fujisawa T."/>
            <person name="Nakamura Y."/>
            <person name="Kawachi M."/>
        </authorList>
    </citation>
    <scope>NUCLEOTIDE SEQUENCE [LARGE SCALE GENOMIC DNA]</scope>
    <source>
        <strain evidence="7 8">NIES-2135</strain>
    </source>
</reference>
<evidence type="ECO:0000256" key="5">
    <source>
        <dbReference type="SAM" id="Phobius"/>
    </source>
</evidence>
<feature type="transmembrane region" description="Helical" evidence="5">
    <location>
        <begin position="42"/>
        <end position="59"/>
    </location>
</feature>
<evidence type="ECO:0000313" key="8">
    <source>
        <dbReference type="Proteomes" id="UP000217895"/>
    </source>
</evidence>
<feature type="transmembrane region" description="Helical" evidence="5">
    <location>
        <begin position="71"/>
        <end position="89"/>
    </location>
</feature>
<sequence>MKHSALWLMTIACTISIGSLYYNQPMLGLISTHFQVSITDVSAVPTLTQIGYAIGMLFFVPLGDRLDRRKLIVWLSGCNAIALLCAALSPGFYWLIAASFMIGLTAVVPQLLIPFAAQLADSEQRGRIVGTVMSGLLVGIVLGRVAGGFFGGEFGWQSTFLIAAGLMVGLGIVLVKQLPSTLPAKTEISYLELLRSLPVLFAEHSTLRKRSIAGAMFFAAYSGFWAILPFLLERPPFEFQSEMIGLFGLVGIMSAGASPLLGKMTDRTNPRVMLRIAIGLFLGALLVLFQFHSTLWGLIVGAILLDLGTQTGQISNKAKIYSLPIEVHNRLTTVYMVIFFTGGAIGSWLCAYGWKFSDY</sequence>
<dbReference type="GO" id="GO:0022857">
    <property type="term" value="F:transmembrane transporter activity"/>
    <property type="evidence" value="ECO:0007669"/>
    <property type="project" value="InterPro"/>
</dbReference>
<feature type="transmembrane region" description="Helical" evidence="5">
    <location>
        <begin position="128"/>
        <end position="150"/>
    </location>
</feature>
<evidence type="ECO:0000256" key="4">
    <source>
        <dbReference type="ARBA" id="ARBA00023136"/>
    </source>
</evidence>
<dbReference type="AlphaFoldDB" id="A0A1Z4JAL8"/>
<dbReference type="InterPro" id="IPR020846">
    <property type="entry name" value="MFS_dom"/>
</dbReference>
<feature type="transmembrane region" description="Helical" evidence="5">
    <location>
        <begin position="243"/>
        <end position="260"/>
    </location>
</feature>
<protein>
    <submittedName>
        <fullName evidence="7">Major facilitator transporter</fullName>
    </submittedName>
</protein>
<dbReference type="PANTHER" id="PTHR42910:SF1">
    <property type="entry name" value="MAJOR FACILITATOR SUPERFAMILY (MFS) PROFILE DOMAIN-CONTAINING PROTEIN"/>
    <property type="match status" value="1"/>
</dbReference>
<feature type="domain" description="Major facilitator superfamily (MFS) profile" evidence="6">
    <location>
        <begin position="1"/>
        <end position="359"/>
    </location>
</feature>
<keyword evidence="2 5" id="KW-0812">Transmembrane</keyword>
<feature type="transmembrane region" description="Helical" evidence="5">
    <location>
        <begin position="333"/>
        <end position="354"/>
    </location>
</feature>
<dbReference type="EMBL" id="AP018203">
    <property type="protein sequence ID" value="BAY53760.1"/>
    <property type="molecule type" value="Genomic_DNA"/>
</dbReference>
<dbReference type="InterPro" id="IPR036259">
    <property type="entry name" value="MFS_trans_sf"/>
</dbReference>
<evidence type="ECO:0000256" key="1">
    <source>
        <dbReference type="ARBA" id="ARBA00004651"/>
    </source>
</evidence>
<dbReference type="Proteomes" id="UP000217895">
    <property type="component" value="Chromosome"/>
</dbReference>
<dbReference type="Pfam" id="PF07690">
    <property type="entry name" value="MFS_1"/>
    <property type="match status" value="1"/>
</dbReference>
<dbReference type="GO" id="GO:0005886">
    <property type="term" value="C:plasma membrane"/>
    <property type="evidence" value="ECO:0007669"/>
    <property type="project" value="UniProtKB-SubCell"/>
</dbReference>
<keyword evidence="4 5" id="KW-0472">Membrane</keyword>
<feature type="transmembrane region" description="Helical" evidence="5">
    <location>
        <begin position="212"/>
        <end position="231"/>
    </location>
</feature>